<dbReference type="OrthoDB" id="4212226at2"/>
<accession>A0A1D7VPF9</accession>
<gene>
    <name evidence="1" type="ORF">SL103_22510</name>
</gene>
<dbReference type="Proteomes" id="UP000094094">
    <property type="component" value="Chromosome"/>
</dbReference>
<protein>
    <submittedName>
        <fullName evidence="1">Uncharacterized protein</fullName>
    </submittedName>
</protein>
<evidence type="ECO:0000313" key="2">
    <source>
        <dbReference type="Proteomes" id="UP000094094"/>
    </source>
</evidence>
<evidence type="ECO:0000313" key="1">
    <source>
        <dbReference type="EMBL" id="AOP48639.1"/>
    </source>
</evidence>
<proteinExistence type="predicted"/>
<dbReference type="EMBL" id="CP017157">
    <property type="protein sequence ID" value="AOP48639.1"/>
    <property type="molecule type" value="Genomic_DNA"/>
</dbReference>
<dbReference type="AlphaFoldDB" id="A0A1D7VPF9"/>
<name>A0A1D7VPF9_9ACTN</name>
<organism evidence="1 2">
    <name type="scientific">Streptomyces lydicus</name>
    <dbReference type="NCBI Taxonomy" id="47763"/>
    <lineage>
        <taxon>Bacteria</taxon>
        <taxon>Bacillati</taxon>
        <taxon>Actinomycetota</taxon>
        <taxon>Actinomycetes</taxon>
        <taxon>Kitasatosporales</taxon>
        <taxon>Streptomycetaceae</taxon>
        <taxon>Streptomyces</taxon>
    </lineage>
</organism>
<reference evidence="1 2" key="1">
    <citation type="submission" date="2016-09" db="EMBL/GenBank/DDBJ databases">
        <title>Complete genome sequencing of Streptomyces lydicus 103 and metabolic pathways analysis of antibiotic biosynthesis.</title>
        <authorList>
            <person name="Jia N."/>
            <person name="Ding M.-Z."/>
            <person name="Gao F."/>
            <person name="Yuan Y.-J."/>
        </authorList>
    </citation>
    <scope>NUCLEOTIDE SEQUENCE [LARGE SCALE GENOMIC DNA]</scope>
    <source>
        <strain evidence="1 2">103</strain>
    </source>
</reference>
<dbReference type="KEGG" id="slc:SL103_22510"/>
<sequence>MFHPEDIASVGLHEYVRRNQHRYFRSGVYNAVEAATLIAAEAVLCGASDVRITNSDGWLSVSADLDWLAEFGEAVFSQMVPFPPGGPNGITAEIFPVIFARTVVTATSGDATVVKGDSYGPLIGERADWARSVAFEVAPE</sequence>
<keyword evidence="2" id="KW-1185">Reference proteome</keyword>